<dbReference type="AlphaFoldDB" id="A0A154PDN6"/>
<feature type="domain" description="SRP9" evidence="2">
    <location>
        <begin position="5"/>
        <end position="46"/>
    </location>
</feature>
<sequence length="267" mass="31934">MTYINSWEEFEEVAERLYLQDPIKTRYTMKYCHKKGVLCLKLTDNRTILPKLVWQWLFLRRTPMSTPVPSSSNIVTPTYNSPLDSFAFPLLCFPPLRFRVHQFVSEKIPTQRVNVRRIITSIMTREKYFIDSRPIVISHFGLVTQQYYPTRCQAQKIFHAILALWIKRFSSIINRLSVIYMIFFLIRKTYQNGMQIDPVHFEPFHLVKIIQLRRGRYTHQDILQQFVLVEKYHLAVKKTRPTASGWPKSRTEPLYHHLFPRQPSFPL</sequence>
<evidence type="ECO:0000259" key="2">
    <source>
        <dbReference type="Pfam" id="PF05486"/>
    </source>
</evidence>
<dbReference type="PANTHER" id="PTHR12834:SF12">
    <property type="entry name" value="SIGNAL RECOGNITION PARTICLE 9 KDA PROTEIN"/>
    <property type="match status" value="1"/>
</dbReference>
<dbReference type="Proteomes" id="UP000076502">
    <property type="component" value="Unassembled WGS sequence"/>
</dbReference>
<name>A0A154PDN6_DUFNO</name>
<dbReference type="GO" id="GO:0005786">
    <property type="term" value="C:signal recognition particle, endoplasmic reticulum targeting"/>
    <property type="evidence" value="ECO:0007669"/>
    <property type="project" value="UniProtKB-KW"/>
</dbReference>
<dbReference type="GO" id="GO:0008312">
    <property type="term" value="F:7S RNA binding"/>
    <property type="evidence" value="ECO:0007669"/>
    <property type="project" value="InterPro"/>
</dbReference>
<dbReference type="SUPFAM" id="SSF54762">
    <property type="entry name" value="Signal recognition particle alu RNA binding heterodimer, SRP9/14"/>
    <property type="match status" value="1"/>
</dbReference>
<evidence type="ECO:0000313" key="4">
    <source>
        <dbReference type="Proteomes" id="UP000076502"/>
    </source>
</evidence>
<dbReference type="InterPro" id="IPR009018">
    <property type="entry name" value="Signal_recog_particle_SRP9/14"/>
</dbReference>
<dbReference type="InterPro" id="IPR039432">
    <property type="entry name" value="SRP9_dom"/>
</dbReference>
<dbReference type="EMBL" id="KQ434879">
    <property type="protein sequence ID" value="KZC10009.1"/>
    <property type="molecule type" value="Genomic_DNA"/>
</dbReference>
<dbReference type="Pfam" id="PF05486">
    <property type="entry name" value="SRP9-21"/>
    <property type="match status" value="1"/>
</dbReference>
<protein>
    <submittedName>
        <fullName evidence="3">Signal recognition particle 9 kDa protein</fullName>
    </submittedName>
</protein>
<reference evidence="3 4" key="1">
    <citation type="submission" date="2015-07" db="EMBL/GenBank/DDBJ databases">
        <title>The genome of Dufourea novaeangliae.</title>
        <authorList>
            <person name="Pan H."/>
            <person name="Kapheim K."/>
        </authorList>
    </citation>
    <scope>NUCLEOTIDE SEQUENCE [LARGE SCALE GENOMIC DNA]</scope>
    <source>
        <strain evidence="3">0120121106</strain>
        <tissue evidence="3">Whole body</tissue>
    </source>
</reference>
<accession>A0A154PDN6</accession>
<dbReference type="GO" id="GO:0006614">
    <property type="term" value="P:SRP-dependent cotranslational protein targeting to membrane"/>
    <property type="evidence" value="ECO:0007669"/>
    <property type="project" value="InterPro"/>
</dbReference>
<evidence type="ECO:0000256" key="1">
    <source>
        <dbReference type="ARBA" id="ARBA00023135"/>
    </source>
</evidence>
<evidence type="ECO:0000313" key="3">
    <source>
        <dbReference type="EMBL" id="KZC10009.1"/>
    </source>
</evidence>
<gene>
    <name evidence="3" type="ORF">WN55_01046</name>
</gene>
<keyword evidence="4" id="KW-1185">Reference proteome</keyword>
<dbReference type="OrthoDB" id="360923at2759"/>
<proteinExistence type="predicted"/>
<keyword evidence="1" id="KW-0733">Signal recognition particle</keyword>
<dbReference type="STRING" id="178035.A0A154PDN6"/>
<keyword evidence="1" id="KW-0687">Ribonucleoprotein</keyword>
<organism evidence="3 4">
    <name type="scientific">Dufourea novaeangliae</name>
    <name type="common">Sweat bee</name>
    <dbReference type="NCBI Taxonomy" id="178035"/>
    <lineage>
        <taxon>Eukaryota</taxon>
        <taxon>Metazoa</taxon>
        <taxon>Ecdysozoa</taxon>
        <taxon>Arthropoda</taxon>
        <taxon>Hexapoda</taxon>
        <taxon>Insecta</taxon>
        <taxon>Pterygota</taxon>
        <taxon>Neoptera</taxon>
        <taxon>Endopterygota</taxon>
        <taxon>Hymenoptera</taxon>
        <taxon>Apocrita</taxon>
        <taxon>Aculeata</taxon>
        <taxon>Apoidea</taxon>
        <taxon>Anthophila</taxon>
        <taxon>Halictidae</taxon>
        <taxon>Rophitinae</taxon>
        <taxon>Dufourea</taxon>
    </lineage>
</organism>
<dbReference type="InterPro" id="IPR039914">
    <property type="entry name" value="SRP9-like"/>
</dbReference>
<dbReference type="Gene3D" id="3.30.720.10">
    <property type="entry name" value="Signal recognition particle alu RNA binding heterodimer, srp9/1"/>
    <property type="match status" value="1"/>
</dbReference>
<dbReference type="PANTHER" id="PTHR12834">
    <property type="entry name" value="SIGNAL RECOGNITION PARTICLE 9 KDA PROTEIN"/>
    <property type="match status" value="1"/>
</dbReference>